<dbReference type="PANTHER" id="PTHR43279">
    <property type="entry name" value="CATECHOL-2,3-DIOXYGENASE"/>
    <property type="match status" value="1"/>
</dbReference>
<dbReference type="InterPro" id="IPR029068">
    <property type="entry name" value="Glyas_Bleomycin-R_OHBP_Dase"/>
</dbReference>
<dbReference type="EMBL" id="JAOEGN010000002">
    <property type="protein sequence ID" value="MCU0104316.1"/>
    <property type="molecule type" value="Genomic_DNA"/>
</dbReference>
<keyword evidence="3" id="KW-1185">Reference proteome</keyword>
<dbReference type="PANTHER" id="PTHR43279:SF1">
    <property type="entry name" value="CATECHOL-2,3-DIOXYGENASE"/>
    <property type="match status" value="1"/>
</dbReference>
<reference evidence="3" key="1">
    <citation type="submission" date="2023-07" db="EMBL/GenBank/DDBJ databases">
        <title>Novel Mycoplasma species identified in domestic and wild animals.</title>
        <authorList>
            <person name="Volokhov D.V."/>
            <person name="Furtak V.A."/>
            <person name="Zagorodnyaya T.A."/>
        </authorList>
    </citation>
    <scope>NUCLEOTIDE SEQUENCE [LARGE SCALE GENOMIC DNA]</scope>
    <source>
        <strain evidence="3">92-19</strain>
    </source>
</reference>
<evidence type="ECO:0000313" key="2">
    <source>
        <dbReference type="EMBL" id="MCU0104316.1"/>
    </source>
</evidence>
<dbReference type="SUPFAM" id="SSF54593">
    <property type="entry name" value="Glyoxalase/Bleomycin resistance protein/Dihydroxybiphenyl dioxygenase"/>
    <property type="match status" value="2"/>
</dbReference>
<feature type="domain" description="VOC" evidence="1">
    <location>
        <begin position="11"/>
        <end position="127"/>
    </location>
</feature>
<dbReference type="Pfam" id="PF00903">
    <property type="entry name" value="Glyoxalase"/>
    <property type="match status" value="1"/>
</dbReference>
<dbReference type="RefSeq" id="WP_262095539.1">
    <property type="nucleotide sequence ID" value="NZ_JAOEGN010000002.1"/>
</dbReference>
<name>A0ABT2PTP7_9MOLU</name>
<dbReference type="InterPro" id="IPR037523">
    <property type="entry name" value="VOC_core"/>
</dbReference>
<sequence>MSKYHQGDATYPVALSLKIKNVKESKFFYNEILGFSIFEEHENHIYYTINGHDIILKTIVDSNASLRRPSQGLYHVAYLFNTQEALAQVIQNIAKHKYPITGAADHGVSDALYLDDPDGNGIELYYDTDPTYWSDIDQNPSKIENKPFNYNFYLQLKVKPLIKIDSKTILGHMHLHSANLAKASSFYQTVLDYQMIINVGSAHFLSSVEYHHHLALNTWAGTLKPKADAVGLIDVTYQVGSDERFIKIIEQLNALNVPYELDGNSLHTVDPDGVKLILKK</sequence>
<organism evidence="2 3">
    <name type="scientific">Paracholeplasma vituli</name>
    <dbReference type="NCBI Taxonomy" id="69473"/>
    <lineage>
        <taxon>Bacteria</taxon>
        <taxon>Bacillati</taxon>
        <taxon>Mycoplasmatota</taxon>
        <taxon>Mollicutes</taxon>
        <taxon>Acholeplasmatales</taxon>
        <taxon>Acholeplasmataceae</taxon>
        <taxon>Paracholeplasma</taxon>
    </lineage>
</organism>
<dbReference type="PROSITE" id="PS51819">
    <property type="entry name" value="VOC"/>
    <property type="match status" value="1"/>
</dbReference>
<dbReference type="Proteomes" id="UP001209076">
    <property type="component" value="Unassembled WGS sequence"/>
</dbReference>
<protein>
    <submittedName>
        <fullName evidence="2">VOC family protein</fullName>
    </submittedName>
</protein>
<evidence type="ECO:0000259" key="1">
    <source>
        <dbReference type="PROSITE" id="PS51819"/>
    </source>
</evidence>
<proteinExistence type="predicted"/>
<comment type="caution">
    <text evidence="2">The sequence shown here is derived from an EMBL/GenBank/DDBJ whole genome shotgun (WGS) entry which is preliminary data.</text>
</comment>
<dbReference type="Gene3D" id="3.10.180.10">
    <property type="entry name" value="2,3-Dihydroxybiphenyl 1,2-Dioxygenase, domain 1"/>
    <property type="match status" value="2"/>
</dbReference>
<accession>A0ABT2PTP7</accession>
<dbReference type="InterPro" id="IPR004360">
    <property type="entry name" value="Glyas_Fos-R_dOase_dom"/>
</dbReference>
<evidence type="ECO:0000313" key="3">
    <source>
        <dbReference type="Proteomes" id="UP001209076"/>
    </source>
</evidence>
<gene>
    <name evidence="2" type="ORF">N7603_01445</name>
</gene>